<feature type="region of interest" description="Disordered" evidence="1">
    <location>
        <begin position="214"/>
        <end position="290"/>
    </location>
</feature>
<dbReference type="InterPro" id="IPR002575">
    <property type="entry name" value="Aminoglycoside_PTrfase"/>
</dbReference>
<protein>
    <recommendedName>
        <fullName evidence="2">Aminoglycoside phosphotransferase domain-containing protein</fullName>
    </recommendedName>
</protein>
<gene>
    <name evidence="3" type="ORF">GCM10009741_38590</name>
</gene>
<dbReference type="EMBL" id="BAAANC010000002">
    <property type="protein sequence ID" value="GAA1532528.1"/>
    <property type="molecule type" value="Genomic_DNA"/>
</dbReference>
<evidence type="ECO:0000256" key="1">
    <source>
        <dbReference type="SAM" id="MobiDB-lite"/>
    </source>
</evidence>
<feature type="compositionally biased region" description="Low complexity" evidence="1">
    <location>
        <begin position="245"/>
        <end position="257"/>
    </location>
</feature>
<dbReference type="RefSeq" id="WP_344175816.1">
    <property type="nucleotide sequence ID" value="NZ_BAAANC010000002.1"/>
</dbReference>
<accession>A0ABN2B2A8</accession>
<name>A0ABN2B2A8_9ACTN</name>
<dbReference type="Gene3D" id="3.90.1200.10">
    <property type="match status" value="1"/>
</dbReference>
<feature type="compositionally biased region" description="Low complexity" evidence="1">
    <location>
        <begin position="131"/>
        <end position="178"/>
    </location>
</feature>
<comment type="caution">
    <text evidence="3">The sequence shown here is derived from an EMBL/GenBank/DDBJ whole genome shotgun (WGS) entry which is preliminary data.</text>
</comment>
<dbReference type="Proteomes" id="UP001500363">
    <property type="component" value="Unassembled WGS sequence"/>
</dbReference>
<dbReference type="SUPFAM" id="SSF56112">
    <property type="entry name" value="Protein kinase-like (PK-like)"/>
    <property type="match status" value="2"/>
</dbReference>
<evidence type="ECO:0000259" key="2">
    <source>
        <dbReference type="Pfam" id="PF01636"/>
    </source>
</evidence>
<feature type="domain" description="Aminoglycoside phosphotransferase" evidence="2">
    <location>
        <begin position="166"/>
        <end position="403"/>
    </location>
</feature>
<dbReference type="InterPro" id="IPR051678">
    <property type="entry name" value="AGP_Transferase"/>
</dbReference>
<proteinExistence type="predicted"/>
<reference evidence="3 4" key="1">
    <citation type="journal article" date="2019" name="Int. J. Syst. Evol. Microbiol.">
        <title>The Global Catalogue of Microorganisms (GCM) 10K type strain sequencing project: providing services to taxonomists for standard genome sequencing and annotation.</title>
        <authorList>
            <consortium name="The Broad Institute Genomics Platform"/>
            <consortium name="The Broad Institute Genome Sequencing Center for Infectious Disease"/>
            <person name="Wu L."/>
            <person name="Ma J."/>
        </authorList>
    </citation>
    <scope>NUCLEOTIDE SEQUENCE [LARGE SCALE GENOMIC DNA]</scope>
    <source>
        <strain evidence="3 4">JCM 14303</strain>
    </source>
</reference>
<dbReference type="Pfam" id="PF01636">
    <property type="entry name" value="APH"/>
    <property type="match status" value="2"/>
</dbReference>
<sequence length="474" mass="49737">MTPIQTAARAIATTHGLDPEQLTELPGGVANHVFRLGSELILRIPRSPAFIPDLEKEAAVIPAARAAGVRTPAIVTQGTITVAGVHTPYLLTTRVHGNDLAAHASTPTAHPSPRAAHPSTPTARPGDRAAHPSAPTAHPDAATAHASSPAVHPSAPTALPGAPAAHPSAPAAHPSPRGAHLRTQPADPGSLAARPDAAMWENLGREVALLHRIKQASPASPRPAISRWPGNGQGSPGTGTPPQPGTGDTGDTWTLTPQPDGPPRQGSPGTAAPPQPGTGRGSPVPAVDGSGEVLSNWQVAMPEDSGAAASSAHELVELGYLDPETGHWLGSWMDELRERFRGDSPLVLLHGDLAPQNLMVDRTGRFVALIDWGDAAWGPRGMEFAKLRLEDVVRVLPAYKEAADVRFEPGELEAAVLWFHLQWGLSNLTGPPRLGERHWTATPTSRVLGVLRFLASDPPEPWDSLMTRQSSGLR</sequence>
<dbReference type="PANTHER" id="PTHR21310:SF15">
    <property type="entry name" value="AMINOGLYCOSIDE PHOSPHOTRANSFERASE DOMAIN-CONTAINING PROTEIN"/>
    <property type="match status" value="1"/>
</dbReference>
<dbReference type="Gene3D" id="3.30.200.20">
    <property type="entry name" value="Phosphorylase Kinase, domain 1"/>
    <property type="match status" value="1"/>
</dbReference>
<evidence type="ECO:0000313" key="4">
    <source>
        <dbReference type="Proteomes" id="UP001500363"/>
    </source>
</evidence>
<keyword evidence="4" id="KW-1185">Reference proteome</keyword>
<organism evidence="3 4">
    <name type="scientific">Kribbella lupini</name>
    <dbReference type="NCBI Taxonomy" id="291602"/>
    <lineage>
        <taxon>Bacteria</taxon>
        <taxon>Bacillati</taxon>
        <taxon>Actinomycetota</taxon>
        <taxon>Actinomycetes</taxon>
        <taxon>Propionibacteriales</taxon>
        <taxon>Kribbellaceae</taxon>
        <taxon>Kribbella</taxon>
    </lineage>
</organism>
<evidence type="ECO:0000313" key="3">
    <source>
        <dbReference type="EMBL" id="GAA1532528.1"/>
    </source>
</evidence>
<feature type="domain" description="Aminoglycoside phosphotransferase" evidence="2">
    <location>
        <begin position="22"/>
        <end position="107"/>
    </location>
</feature>
<feature type="region of interest" description="Disordered" evidence="1">
    <location>
        <begin position="102"/>
        <end position="192"/>
    </location>
</feature>
<dbReference type="InterPro" id="IPR011009">
    <property type="entry name" value="Kinase-like_dom_sf"/>
</dbReference>
<dbReference type="PANTHER" id="PTHR21310">
    <property type="entry name" value="AMINOGLYCOSIDE PHOSPHOTRANSFERASE-RELATED-RELATED"/>
    <property type="match status" value="1"/>
</dbReference>